<dbReference type="PANTHER" id="PTHR16255:SF1">
    <property type="entry name" value="REQUIRED FOR MEIOTIC NUCLEAR DIVISION PROTEIN 1 HOMOLOG"/>
    <property type="match status" value="1"/>
</dbReference>
<reference evidence="3" key="1">
    <citation type="journal article" date="2020" name="Stud. Mycol.">
        <title>101 Dothideomycetes genomes: a test case for predicting lifestyles and emergence of pathogens.</title>
        <authorList>
            <person name="Haridas S."/>
            <person name="Albert R."/>
            <person name="Binder M."/>
            <person name="Bloem J."/>
            <person name="Labutti K."/>
            <person name="Salamov A."/>
            <person name="Andreopoulos B."/>
            <person name="Baker S."/>
            <person name="Barry K."/>
            <person name="Bills G."/>
            <person name="Bluhm B."/>
            <person name="Cannon C."/>
            <person name="Castanera R."/>
            <person name="Culley D."/>
            <person name="Daum C."/>
            <person name="Ezra D."/>
            <person name="Gonzalez J."/>
            <person name="Henrissat B."/>
            <person name="Kuo A."/>
            <person name="Liang C."/>
            <person name="Lipzen A."/>
            <person name="Lutzoni F."/>
            <person name="Magnuson J."/>
            <person name="Mondo S."/>
            <person name="Nolan M."/>
            <person name="Ohm R."/>
            <person name="Pangilinan J."/>
            <person name="Park H.-J."/>
            <person name="Ramirez L."/>
            <person name="Alfaro M."/>
            <person name="Sun H."/>
            <person name="Tritt A."/>
            <person name="Yoshinaga Y."/>
            <person name="Zwiers L.-H."/>
            <person name="Turgeon B."/>
            <person name="Goodwin S."/>
            <person name="Spatafora J."/>
            <person name="Crous P."/>
            <person name="Grigoriev I."/>
        </authorList>
    </citation>
    <scope>NUCLEOTIDE SEQUENCE</scope>
    <source>
        <strain evidence="3">CBS 121410</strain>
    </source>
</reference>
<dbReference type="PANTHER" id="PTHR16255">
    <property type="entry name" value="REQUIRED FOR MEIOTIC NUCLEAR DIVISION PROTEIN 1 HOMOLOG"/>
    <property type="match status" value="1"/>
</dbReference>
<keyword evidence="4" id="KW-1185">Reference proteome</keyword>
<evidence type="ECO:0000313" key="4">
    <source>
        <dbReference type="Proteomes" id="UP000799776"/>
    </source>
</evidence>
<sequence>MLHIRYRAIPCAARWTKNQLEHATLRSSPQHVHNLRTVGLNRDFSSLGALRKNPNGGQEHPVNENFPEELKQEKQKRAKADATKSTLRKVAVEAQKKRLKKPTTDREVDRDGEEAKKVTAYCAADKYNISTVARLVAAAGYDIDPYQTGLYPQVVHIRIANAIESVETGDIFIFPSGTVVAWNVSDRITLRLVSKILVPAAEKSHIDIMETEDMSYIEDPNRDISDISGDNIILGTRVPANPPEDQAQSNEVDTVLTKIAFSSGLARSTKLAILEGLLNSYFDSTRSIPEVLSRGSRLRFTRKFILMKTGELLNIRAQLNLYSELTDSLPDLFWDSRQELGLEDYYSKVGRALDVNVRIRSLNDKLTYAQDIASVLSARLEEKHGHVLEWIIIWLIAFEICLELHRLWRERSDHYDPESTENRHVS</sequence>
<dbReference type="InterPro" id="IPR051624">
    <property type="entry name" value="RMD1/Sad1-interacting"/>
</dbReference>
<dbReference type="OrthoDB" id="242766at2759"/>
<protein>
    <submittedName>
        <fullName evidence="3">YagE family protein</fullName>
    </submittedName>
</protein>
<evidence type="ECO:0000259" key="2">
    <source>
        <dbReference type="Pfam" id="PF02582"/>
    </source>
</evidence>
<dbReference type="InterPro" id="IPR003734">
    <property type="entry name" value="DUF155"/>
</dbReference>
<accession>A0A9P4HMW7</accession>
<dbReference type="EMBL" id="ML978740">
    <property type="protein sequence ID" value="KAF2084579.1"/>
    <property type="molecule type" value="Genomic_DNA"/>
</dbReference>
<proteinExistence type="inferred from homology"/>
<organism evidence="3 4">
    <name type="scientific">Saccharata proteae CBS 121410</name>
    <dbReference type="NCBI Taxonomy" id="1314787"/>
    <lineage>
        <taxon>Eukaryota</taxon>
        <taxon>Fungi</taxon>
        <taxon>Dikarya</taxon>
        <taxon>Ascomycota</taxon>
        <taxon>Pezizomycotina</taxon>
        <taxon>Dothideomycetes</taxon>
        <taxon>Dothideomycetes incertae sedis</taxon>
        <taxon>Botryosphaeriales</taxon>
        <taxon>Saccharataceae</taxon>
        <taxon>Saccharata</taxon>
    </lineage>
</organism>
<gene>
    <name evidence="3" type="ORF">K490DRAFT_75817</name>
</gene>
<name>A0A9P4HMW7_9PEZI</name>
<evidence type="ECO:0000256" key="1">
    <source>
        <dbReference type="ARBA" id="ARBA00008306"/>
    </source>
</evidence>
<dbReference type="GO" id="GO:0005739">
    <property type="term" value="C:mitochondrion"/>
    <property type="evidence" value="ECO:0007669"/>
    <property type="project" value="UniProtKB-ARBA"/>
</dbReference>
<comment type="similarity">
    <text evidence="1">Belongs to the RMD1/sif2 family.</text>
</comment>
<dbReference type="GO" id="GO:0070131">
    <property type="term" value="P:positive regulation of mitochondrial translation"/>
    <property type="evidence" value="ECO:0007669"/>
    <property type="project" value="TreeGrafter"/>
</dbReference>
<comment type="caution">
    <text evidence="3">The sequence shown here is derived from an EMBL/GenBank/DDBJ whole genome shotgun (WGS) entry which is preliminary data.</text>
</comment>
<feature type="domain" description="DUF155" evidence="2">
    <location>
        <begin position="171"/>
        <end position="363"/>
    </location>
</feature>
<dbReference type="Proteomes" id="UP000799776">
    <property type="component" value="Unassembled WGS sequence"/>
</dbReference>
<dbReference type="Pfam" id="PF02582">
    <property type="entry name" value="DUF155"/>
    <property type="match status" value="1"/>
</dbReference>
<dbReference type="AlphaFoldDB" id="A0A9P4HMW7"/>
<evidence type="ECO:0000313" key="3">
    <source>
        <dbReference type="EMBL" id="KAF2084579.1"/>
    </source>
</evidence>